<feature type="compositionally biased region" description="Polar residues" evidence="12">
    <location>
        <begin position="351"/>
        <end position="362"/>
    </location>
</feature>
<feature type="domain" description="Protein kinase" evidence="13">
    <location>
        <begin position="3"/>
        <end position="281"/>
    </location>
</feature>
<dbReference type="HOGENOM" id="CLU_000288_63_23_1"/>
<dbReference type="eggNOG" id="KOG0589">
    <property type="taxonomic scope" value="Eukaryota"/>
</dbReference>
<accession>E3LLM1</accession>
<dbReference type="SUPFAM" id="SSF56112">
    <property type="entry name" value="Protein kinase-like (PK-like)"/>
    <property type="match status" value="1"/>
</dbReference>
<gene>
    <name evidence="14" type="primary">Cre-nekl-2</name>
    <name evidence="14" type="ORF">CRE_28527</name>
</gene>
<evidence type="ECO:0000256" key="9">
    <source>
        <dbReference type="ARBA" id="ARBA00048679"/>
    </source>
</evidence>
<evidence type="ECO:0000256" key="10">
    <source>
        <dbReference type="PROSITE-ProRule" id="PRU10141"/>
    </source>
</evidence>
<dbReference type="STRING" id="31234.E3LLM1"/>
<feature type="region of interest" description="Disordered" evidence="12">
    <location>
        <begin position="351"/>
        <end position="371"/>
    </location>
</feature>
<keyword evidence="5 10" id="KW-0547">Nucleotide-binding</keyword>
<dbReference type="FunCoup" id="E3LLM1">
    <property type="interactions" value="375"/>
</dbReference>
<proteinExistence type="inferred from homology"/>
<evidence type="ECO:0000259" key="13">
    <source>
        <dbReference type="PROSITE" id="PS50011"/>
    </source>
</evidence>
<dbReference type="Gene3D" id="1.10.510.10">
    <property type="entry name" value="Transferase(Phosphotransferase) domain 1"/>
    <property type="match status" value="1"/>
</dbReference>
<evidence type="ECO:0000256" key="2">
    <source>
        <dbReference type="ARBA" id="ARBA00012513"/>
    </source>
</evidence>
<keyword evidence="15" id="KW-1185">Reference proteome</keyword>
<dbReference type="GO" id="GO:0004674">
    <property type="term" value="F:protein serine/threonine kinase activity"/>
    <property type="evidence" value="ECO:0007669"/>
    <property type="project" value="UniProtKB-KW"/>
</dbReference>
<organism evidence="15">
    <name type="scientific">Caenorhabditis remanei</name>
    <name type="common">Caenorhabditis vulgaris</name>
    <dbReference type="NCBI Taxonomy" id="31234"/>
    <lineage>
        <taxon>Eukaryota</taxon>
        <taxon>Metazoa</taxon>
        <taxon>Ecdysozoa</taxon>
        <taxon>Nematoda</taxon>
        <taxon>Chromadorea</taxon>
        <taxon>Rhabditida</taxon>
        <taxon>Rhabditina</taxon>
        <taxon>Rhabditomorpha</taxon>
        <taxon>Rhabditoidea</taxon>
        <taxon>Rhabditidae</taxon>
        <taxon>Peloderinae</taxon>
        <taxon>Caenorhabditis</taxon>
    </lineage>
</organism>
<dbReference type="InterPro" id="IPR017441">
    <property type="entry name" value="Protein_kinase_ATP_BS"/>
</dbReference>
<evidence type="ECO:0000256" key="5">
    <source>
        <dbReference type="ARBA" id="ARBA00022741"/>
    </source>
</evidence>
<dbReference type="PROSITE" id="PS50011">
    <property type="entry name" value="PROTEIN_KINASE_DOM"/>
    <property type="match status" value="1"/>
</dbReference>
<name>E3LLM1_CAERE</name>
<dbReference type="PROSITE" id="PS00107">
    <property type="entry name" value="PROTEIN_KINASE_ATP"/>
    <property type="match status" value="1"/>
</dbReference>
<dbReference type="CDD" id="cd08215">
    <property type="entry name" value="STKc_Nek"/>
    <property type="match status" value="1"/>
</dbReference>
<keyword evidence="7 10" id="KW-0067">ATP-binding</keyword>
<dbReference type="EC" id="2.7.11.1" evidence="2"/>
<evidence type="ECO:0000256" key="8">
    <source>
        <dbReference type="ARBA" id="ARBA00047899"/>
    </source>
</evidence>
<dbReference type="InterPro" id="IPR008271">
    <property type="entry name" value="Ser/Thr_kinase_AS"/>
</dbReference>
<comment type="catalytic activity">
    <reaction evidence="8">
        <text>L-threonyl-[protein] + ATP = O-phospho-L-threonyl-[protein] + ADP + H(+)</text>
        <dbReference type="Rhea" id="RHEA:46608"/>
        <dbReference type="Rhea" id="RHEA-COMP:11060"/>
        <dbReference type="Rhea" id="RHEA-COMP:11605"/>
        <dbReference type="ChEBI" id="CHEBI:15378"/>
        <dbReference type="ChEBI" id="CHEBI:30013"/>
        <dbReference type="ChEBI" id="CHEBI:30616"/>
        <dbReference type="ChEBI" id="CHEBI:61977"/>
        <dbReference type="ChEBI" id="CHEBI:456216"/>
        <dbReference type="EC" id="2.7.11.1"/>
    </reaction>
</comment>
<evidence type="ECO:0000313" key="14">
    <source>
        <dbReference type="EMBL" id="EFP03190.1"/>
    </source>
</evidence>
<evidence type="ECO:0000256" key="4">
    <source>
        <dbReference type="ARBA" id="ARBA00022679"/>
    </source>
</evidence>
<protein>
    <recommendedName>
        <fullName evidence="2">non-specific serine/threonine protein kinase</fullName>
        <ecNumber evidence="2">2.7.11.1</ecNumber>
    </recommendedName>
</protein>
<evidence type="ECO:0000256" key="11">
    <source>
        <dbReference type="RuleBase" id="RU000304"/>
    </source>
</evidence>
<evidence type="ECO:0000256" key="6">
    <source>
        <dbReference type="ARBA" id="ARBA00022777"/>
    </source>
</evidence>
<dbReference type="GO" id="GO:0005524">
    <property type="term" value="F:ATP binding"/>
    <property type="evidence" value="ECO:0007669"/>
    <property type="project" value="UniProtKB-UniRule"/>
</dbReference>
<dbReference type="InterPro" id="IPR011009">
    <property type="entry name" value="Kinase-like_dom_sf"/>
</dbReference>
<dbReference type="Proteomes" id="UP000008281">
    <property type="component" value="Unassembled WGS sequence"/>
</dbReference>
<comment type="catalytic activity">
    <reaction evidence="9">
        <text>L-seryl-[protein] + ATP = O-phospho-L-seryl-[protein] + ADP + H(+)</text>
        <dbReference type="Rhea" id="RHEA:17989"/>
        <dbReference type="Rhea" id="RHEA-COMP:9863"/>
        <dbReference type="Rhea" id="RHEA-COMP:11604"/>
        <dbReference type="ChEBI" id="CHEBI:15378"/>
        <dbReference type="ChEBI" id="CHEBI:29999"/>
        <dbReference type="ChEBI" id="CHEBI:30616"/>
        <dbReference type="ChEBI" id="CHEBI:83421"/>
        <dbReference type="ChEBI" id="CHEBI:456216"/>
        <dbReference type="EC" id="2.7.11.1"/>
    </reaction>
</comment>
<dbReference type="EMBL" id="DS268411">
    <property type="protein sequence ID" value="EFP03190.1"/>
    <property type="molecule type" value="Genomic_DNA"/>
</dbReference>
<comment type="similarity">
    <text evidence="1">Belongs to the protein kinase superfamily. NEK Ser/Thr protein kinase family. NIMA subfamily.</text>
</comment>
<evidence type="ECO:0000313" key="15">
    <source>
        <dbReference type="Proteomes" id="UP000008281"/>
    </source>
</evidence>
<keyword evidence="3 11" id="KW-0723">Serine/threonine-protein kinase</keyword>
<dbReference type="PROSITE" id="PS00108">
    <property type="entry name" value="PROTEIN_KINASE_ST"/>
    <property type="match status" value="1"/>
</dbReference>
<dbReference type="OrthoDB" id="248923at2759"/>
<dbReference type="InterPro" id="IPR051131">
    <property type="entry name" value="NEK_Ser/Thr_kinase_NIMA"/>
</dbReference>
<evidence type="ECO:0000256" key="7">
    <source>
        <dbReference type="ARBA" id="ARBA00022840"/>
    </source>
</evidence>
<evidence type="ECO:0000256" key="12">
    <source>
        <dbReference type="SAM" id="MobiDB-lite"/>
    </source>
</evidence>
<dbReference type="Pfam" id="PF00069">
    <property type="entry name" value="Pkinase"/>
    <property type="match status" value="1"/>
</dbReference>
<feature type="region of interest" description="Disordered" evidence="12">
    <location>
        <begin position="315"/>
        <end position="337"/>
    </location>
</feature>
<dbReference type="PANTHER" id="PTHR44899:SF3">
    <property type="entry name" value="SERINE_THREONINE-PROTEIN KINASE NEK1"/>
    <property type="match status" value="1"/>
</dbReference>
<keyword evidence="4" id="KW-0808">Transferase</keyword>
<dbReference type="AlphaFoldDB" id="E3LLM1"/>
<evidence type="ECO:0000256" key="3">
    <source>
        <dbReference type="ARBA" id="ARBA00022527"/>
    </source>
</evidence>
<keyword evidence="6" id="KW-0418">Kinase</keyword>
<dbReference type="InParanoid" id="E3LLM1"/>
<dbReference type="PANTHER" id="PTHR44899">
    <property type="entry name" value="CAMK FAMILY PROTEIN KINASE"/>
    <property type="match status" value="1"/>
</dbReference>
<dbReference type="OMA" id="IKAMPAY"/>
<evidence type="ECO:0000256" key="1">
    <source>
        <dbReference type="ARBA" id="ARBA00010886"/>
    </source>
</evidence>
<dbReference type="SMART" id="SM00220">
    <property type="entry name" value="S_TKc"/>
    <property type="match status" value="1"/>
</dbReference>
<reference evidence="14" key="1">
    <citation type="submission" date="2007-07" db="EMBL/GenBank/DDBJ databases">
        <title>PCAP assembly of the Caenorhabditis remanei genome.</title>
        <authorList>
            <consortium name="The Caenorhabditis remanei Sequencing Consortium"/>
            <person name="Wilson R.K."/>
        </authorList>
    </citation>
    <scope>NUCLEOTIDE SEQUENCE [LARGE SCALE GENOMIC DNA]</scope>
    <source>
        <strain evidence="14">PB4641</strain>
    </source>
</reference>
<sequence>MGYEKVRSVGRGAFGDCILCRGRNDASKVIVKVINTHGMSAKEENYMQSEVNLLKKVQHPLIIGYIDYFTSDNQLAIVMQYAEGGTLEKLINERVIKESNTKEHFPEKTVLEYFTQVQYFLFPPNHLNIQILVALDHMHSKHIVHRDLKPQNILMNRKRTILKLSDFGISKELGTKSAASTVIGTPNYLSPEVCESRPYNQRSDMWSLGCVLFELLHLERAFNGENLPAIVMKITQGKLKRMGDHVSEEVKIIVNKLLQTIPTNRPDIAELLVNPTVLPYLISIHCDLGRLEPPSNDKRKPSASLGSRLRTYPTQSTLRALSSSSIAPSTQNMTPVQSSLDSGFFAAGRSTGFNSRSQSRVPVQTKYEQYH</sequence>
<dbReference type="InterPro" id="IPR000719">
    <property type="entry name" value="Prot_kinase_dom"/>
</dbReference>
<feature type="binding site" evidence="10">
    <location>
        <position position="32"/>
    </location>
    <ligand>
        <name>ATP</name>
        <dbReference type="ChEBI" id="CHEBI:30616"/>
    </ligand>
</feature>